<evidence type="ECO:0000256" key="1">
    <source>
        <dbReference type="ARBA" id="ARBA00022450"/>
    </source>
</evidence>
<dbReference type="RefSeq" id="WP_201814208.1">
    <property type="nucleotide sequence ID" value="NZ_JAERRH010000001.1"/>
</dbReference>
<dbReference type="Gene3D" id="1.10.1200.10">
    <property type="entry name" value="ACP-like"/>
    <property type="match status" value="1"/>
</dbReference>
<evidence type="ECO:0000256" key="4">
    <source>
        <dbReference type="ARBA" id="ARBA00023268"/>
    </source>
</evidence>
<name>A0ABS1NUK5_9ACTN</name>
<dbReference type="PROSITE" id="PS00012">
    <property type="entry name" value="PHOSPHOPANTETHEINE"/>
    <property type="match status" value="1"/>
</dbReference>
<evidence type="ECO:0000256" key="2">
    <source>
        <dbReference type="ARBA" id="ARBA00022553"/>
    </source>
</evidence>
<evidence type="ECO:0000313" key="7">
    <source>
        <dbReference type="Proteomes" id="UP000621386"/>
    </source>
</evidence>
<dbReference type="Proteomes" id="UP000621386">
    <property type="component" value="Unassembled WGS sequence"/>
</dbReference>
<dbReference type="Pfam" id="PF08659">
    <property type="entry name" value="KR"/>
    <property type="match status" value="1"/>
</dbReference>
<dbReference type="SUPFAM" id="SSF47336">
    <property type="entry name" value="ACP-like"/>
    <property type="match status" value="1"/>
</dbReference>
<keyword evidence="7" id="KW-1185">Reference proteome</keyword>
<reference evidence="6 7" key="1">
    <citation type="submission" date="2021-01" db="EMBL/GenBank/DDBJ databases">
        <title>WGS of actinomycetes isolated from Thailand.</title>
        <authorList>
            <person name="Thawai C."/>
        </authorList>
    </citation>
    <scope>NUCLEOTIDE SEQUENCE [LARGE SCALE GENOMIC DNA]</scope>
    <source>
        <strain evidence="6 7">CH5-8</strain>
    </source>
</reference>
<dbReference type="PANTHER" id="PTHR43775:SF51">
    <property type="entry name" value="INACTIVE PHENOLPHTHIOCEROL SYNTHESIS POLYKETIDE SYNTHASE TYPE I PKS1-RELATED"/>
    <property type="match status" value="1"/>
</dbReference>
<organism evidence="6 7">
    <name type="scientific">Streptomyces musisoli</name>
    <dbReference type="NCBI Taxonomy" id="2802280"/>
    <lineage>
        <taxon>Bacteria</taxon>
        <taxon>Bacillati</taxon>
        <taxon>Actinomycetota</taxon>
        <taxon>Actinomycetes</taxon>
        <taxon>Kitasatosporales</taxon>
        <taxon>Streptomycetaceae</taxon>
        <taxon>Streptomyces</taxon>
    </lineage>
</organism>
<dbReference type="Pfam" id="PF00550">
    <property type="entry name" value="PP-binding"/>
    <property type="match status" value="1"/>
</dbReference>
<sequence length="302" mass="31392">LFSSAAGVLGTPGQGNYAAANVFLDALAAHRAAAGLPALSLPWGLWSERSELTASLSDTEREGAGRSGVLGLPSEEALGLFDTARSCGEPVLVPIRLDHAALRRQDVPPVLRHEVRKPAHAAPGTARSTSAPAREQLLGLPEEERRTALLDLVRTHAAAVLGHPGTGSVTAEHAFKELGFDSLTAVQLRNQLSAATGVKLPPTVVFDHPTPAALADHLGSELFDDGPDPDSVAVLAELDRLESALLSSLSRLPDPEQVSSRLRALAAKVAGTDGGGTDLDQEIASATADELFGLIDKEFGSV</sequence>
<keyword evidence="4" id="KW-0511">Multifunctional enzyme</keyword>
<keyword evidence="3" id="KW-0808">Transferase</keyword>
<dbReference type="SMART" id="SM01294">
    <property type="entry name" value="PKS_PP_betabranch"/>
    <property type="match status" value="1"/>
</dbReference>
<keyword evidence="2" id="KW-0597">Phosphoprotein</keyword>
<dbReference type="EMBL" id="JAERRH010000001">
    <property type="protein sequence ID" value="MBL1103793.1"/>
    <property type="molecule type" value="Genomic_DNA"/>
</dbReference>
<accession>A0ABS1NUK5</accession>
<dbReference type="InterPro" id="IPR050091">
    <property type="entry name" value="PKS_NRPS_Biosynth_Enz"/>
</dbReference>
<dbReference type="InterPro" id="IPR006162">
    <property type="entry name" value="Ppantetheine_attach_site"/>
</dbReference>
<dbReference type="InterPro" id="IPR009081">
    <property type="entry name" value="PP-bd_ACP"/>
</dbReference>
<dbReference type="InterPro" id="IPR013968">
    <property type="entry name" value="PKS_KR"/>
</dbReference>
<protein>
    <submittedName>
        <fullName evidence="6">KR domain-containing protein</fullName>
    </submittedName>
</protein>
<comment type="caution">
    <text evidence="6">The sequence shown here is derived from an EMBL/GenBank/DDBJ whole genome shotgun (WGS) entry which is preliminary data.</text>
</comment>
<dbReference type="Gene3D" id="3.40.50.720">
    <property type="entry name" value="NAD(P)-binding Rossmann-like Domain"/>
    <property type="match status" value="1"/>
</dbReference>
<evidence type="ECO:0000256" key="3">
    <source>
        <dbReference type="ARBA" id="ARBA00022679"/>
    </source>
</evidence>
<evidence type="ECO:0000259" key="5">
    <source>
        <dbReference type="PROSITE" id="PS50075"/>
    </source>
</evidence>
<dbReference type="InterPro" id="IPR036736">
    <property type="entry name" value="ACP-like_sf"/>
</dbReference>
<feature type="domain" description="Carrier" evidence="5">
    <location>
        <begin position="147"/>
        <end position="222"/>
    </location>
</feature>
<evidence type="ECO:0000313" key="6">
    <source>
        <dbReference type="EMBL" id="MBL1103793.1"/>
    </source>
</evidence>
<proteinExistence type="predicted"/>
<keyword evidence="1" id="KW-0596">Phosphopantetheine</keyword>
<feature type="non-terminal residue" evidence="6">
    <location>
        <position position="1"/>
    </location>
</feature>
<dbReference type="PANTHER" id="PTHR43775">
    <property type="entry name" value="FATTY ACID SYNTHASE"/>
    <property type="match status" value="1"/>
</dbReference>
<dbReference type="InterPro" id="IPR036291">
    <property type="entry name" value="NAD(P)-bd_dom_sf"/>
</dbReference>
<dbReference type="SMART" id="SM00823">
    <property type="entry name" value="PKS_PP"/>
    <property type="match status" value="1"/>
</dbReference>
<dbReference type="PROSITE" id="PS50075">
    <property type="entry name" value="CARRIER"/>
    <property type="match status" value="1"/>
</dbReference>
<gene>
    <name evidence="6" type="ORF">JK361_04095</name>
</gene>
<dbReference type="InterPro" id="IPR020806">
    <property type="entry name" value="PKS_PP-bd"/>
</dbReference>
<dbReference type="SUPFAM" id="SSF51735">
    <property type="entry name" value="NAD(P)-binding Rossmann-fold domains"/>
    <property type="match status" value="1"/>
</dbReference>